<proteinExistence type="predicted"/>
<feature type="signal peptide" evidence="1">
    <location>
        <begin position="1"/>
        <end position="19"/>
    </location>
</feature>
<keyword evidence="1" id="KW-0732">Signal</keyword>
<name>A0AAU9EWE5_DROMD</name>
<evidence type="ECO:0000313" key="3">
    <source>
        <dbReference type="Proteomes" id="UP001500889"/>
    </source>
</evidence>
<accession>A0AAU9EWE5</accession>
<gene>
    <name evidence="2" type="ORF">DMAD_09086</name>
</gene>
<dbReference type="AlphaFoldDB" id="A0AAU9EWE5"/>
<evidence type="ECO:0000313" key="2">
    <source>
        <dbReference type="EMBL" id="BFF90587.1"/>
    </source>
</evidence>
<reference evidence="2 3" key="1">
    <citation type="submission" date="2024-02" db="EMBL/GenBank/DDBJ databases">
        <title>A chromosome-level genome assembly of Drosophila madeirensis, a fruit fly species endemic to Madeira island.</title>
        <authorList>
            <person name="Tomihara K."/>
            <person name="Llopart A."/>
            <person name="Yamamoto D."/>
        </authorList>
    </citation>
    <scope>NUCLEOTIDE SEQUENCE [LARGE SCALE GENOMIC DNA]</scope>
    <source>
        <strain evidence="2 3">RF1</strain>
    </source>
</reference>
<evidence type="ECO:0000256" key="1">
    <source>
        <dbReference type="SAM" id="SignalP"/>
    </source>
</evidence>
<organism evidence="2 3">
    <name type="scientific">Drosophila madeirensis</name>
    <name type="common">Fruit fly</name>
    <dbReference type="NCBI Taxonomy" id="30013"/>
    <lineage>
        <taxon>Eukaryota</taxon>
        <taxon>Metazoa</taxon>
        <taxon>Ecdysozoa</taxon>
        <taxon>Arthropoda</taxon>
        <taxon>Hexapoda</taxon>
        <taxon>Insecta</taxon>
        <taxon>Pterygota</taxon>
        <taxon>Neoptera</taxon>
        <taxon>Endopterygota</taxon>
        <taxon>Diptera</taxon>
        <taxon>Brachycera</taxon>
        <taxon>Muscomorpha</taxon>
        <taxon>Ephydroidea</taxon>
        <taxon>Drosophilidae</taxon>
        <taxon>Drosophila</taxon>
        <taxon>Sophophora</taxon>
    </lineage>
</organism>
<keyword evidence="3" id="KW-1185">Reference proteome</keyword>
<protein>
    <submittedName>
        <fullName evidence="2">Uncharacterized protein</fullName>
    </submittedName>
</protein>
<sequence>MSSLRLVLLCLALFVAVYAQPAPGAPEDPTETTPVVGTLVGSFTDGAQPRTLALLLPVLFPSQFSFG</sequence>
<dbReference type="Proteomes" id="UP001500889">
    <property type="component" value="Chromosome O"/>
</dbReference>
<feature type="chain" id="PRO_5043998116" evidence="1">
    <location>
        <begin position="20"/>
        <end position="67"/>
    </location>
</feature>
<dbReference type="EMBL" id="AP029263">
    <property type="protein sequence ID" value="BFF90587.1"/>
    <property type="molecule type" value="Genomic_DNA"/>
</dbReference>